<dbReference type="EMBL" id="CZAE01000001">
    <property type="protein sequence ID" value="CUO34538.1"/>
    <property type="molecule type" value="Genomic_DNA"/>
</dbReference>
<evidence type="ECO:0000256" key="2">
    <source>
        <dbReference type="ARBA" id="ARBA00022801"/>
    </source>
</evidence>
<evidence type="ECO:0000256" key="1">
    <source>
        <dbReference type="ARBA" id="ARBA00022729"/>
    </source>
</evidence>
<keyword evidence="2 4" id="KW-0378">Hydrolase</keyword>
<keyword evidence="1" id="KW-0732">Signal</keyword>
<protein>
    <submittedName>
        <fullName evidence="4 5">Glycosyl hydrolase</fullName>
    </submittedName>
</protein>
<dbReference type="GeneID" id="69588743"/>
<dbReference type="Pfam" id="PF22666">
    <property type="entry name" value="Glyco_hydro_2_N2"/>
    <property type="match status" value="1"/>
</dbReference>
<dbReference type="PANTHER" id="PTHR43817">
    <property type="entry name" value="GLYCOSYL HYDROLASE"/>
    <property type="match status" value="1"/>
</dbReference>
<organism evidence="4 6">
    <name type="scientific">Bacteroides faecis</name>
    <dbReference type="NCBI Taxonomy" id="674529"/>
    <lineage>
        <taxon>Bacteria</taxon>
        <taxon>Pseudomonadati</taxon>
        <taxon>Bacteroidota</taxon>
        <taxon>Bacteroidia</taxon>
        <taxon>Bacteroidales</taxon>
        <taxon>Bacteroidaceae</taxon>
        <taxon>Bacteroides</taxon>
    </lineage>
</organism>
<dbReference type="SUPFAM" id="SSF49785">
    <property type="entry name" value="Galactose-binding domain-like"/>
    <property type="match status" value="1"/>
</dbReference>
<dbReference type="Pfam" id="PF17132">
    <property type="entry name" value="Glyco_hydro_106"/>
    <property type="match status" value="1"/>
</dbReference>
<dbReference type="Proteomes" id="UP000095606">
    <property type="component" value="Unassembled WGS sequence"/>
</dbReference>
<proteinExistence type="predicted"/>
<evidence type="ECO:0000259" key="3">
    <source>
        <dbReference type="Pfam" id="PF22666"/>
    </source>
</evidence>
<accession>A0A174ECN0</accession>
<keyword evidence="7" id="KW-1185">Reference proteome</keyword>
<dbReference type="InterPro" id="IPR054593">
    <property type="entry name" value="Beta-mannosidase-like_N2"/>
</dbReference>
<evidence type="ECO:0000313" key="7">
    <source>
        <dbReference type="Proteomes" id="UP001060104"/>
    </source>
</evidence>
<dbReference type="AlphaFoldDB" id="A0A174ECN0"/>
<dbReference type="InterPro" id="IPR008979">
    <property type="entry name" value="Galactose-bd-like_sf"/>
</dbReference>
<dbReference type="Proteomes" id="UP001060104">
    <property type="component" value="Chromosome"/>
</dbReference>
<dbReference type="EMBL" id="CP103141">
    <property type="protein sequence ID" value="UVQ76524.1"/>
    <property type="molecule type" value="Genomic_DNA"/>
</dbReference>
<feature type="domain" description="Beta-mannosidase-like galactose-binding" evidence="3">
    <location>
        <begin position="925"/>
        <end position="993"/>
    </location>
</feature>
<reference evidence="4 6" key="1">
    <citation type="submission" date="2015-09" db="EMBL/GenBank/DDBJ databases">
        <authorList>
            <consortium name="Pathogen Informatics"/>
        </authorList>
    </citation>
    <scope>NUCLEOTIDE SEQUENCE [LARGE SCALE GENOMIC DNA]</scope>
    <source>
        <strain evidence="4 6">2789STDY5834846</strain>
    </source>
</reference>
<name>A0A174ECN0_9BACE</name>
<dbReference type="GO" id="GO:0005975">
    <property type="term" value="P:carbohydrate metabolic process"/>
    <property type="evidence" value="ECO:0007669"/>
    <property type="project" value="InterPro"/>
</dbReference>
<reference evidence="5" key="2">
    <citation type="submission" date="2022-08" db="EMBL/GenBank/DDBJ databases">
        <title>Genome Sequencing of Bacteroides fragilis Group Isolates with Nanopore Technology.</title>
        <authorList>
            <person name="Tisza M.J."/>
            <person name="Smith D."/>
            <person name="Dekker J.P."/>
        </authorList>
    </citation>
    <scope>NUCLEOTIDE SEQUENCE</scope>
    <source>
        <strain evidence="5">BFG-527</strain>
    </source>
</reference>
<dbReference type="RefSeq" id="WP_055268550.1">
    <property type="nucleotide sequence ID" value="NZ_CAXKYA010000001.1"/>
</dbReference>
<sequence length="1049" mass="119521">MRFITLIIAITLFPLTINAKNKKELSFKEIETGFLQIPEDTQIAVYWYWISDNLSEEGIIRDLEAMKKVGINRAFIGNIGLDDVKYGKVKLFSEEWWKILHTALKKASELNIEIGIFNSPGWSQSGGPWIKPNESMRYVGSSQLKVKGPQNLQTSLPSVAEDAEDIRVLAFPQPAENVYHKRWTIQKREGKEESLDIKVPDNVTLRSITIASPSLLRTTADLYVKEGADYRLLKRIGVDRVNTGLNVGFLPYAPVVTALPETKGTDFRLFVHASGNADMIVDLSSQPIIERYPEKTLAKMFQYPLPMWHEYMWDKQPEVSDSNMLIDPKQVIDITPYFKNGQLNWQVPAGEWTIMRTAMCPTRVTNSPASPEGRGLEVDKMSKKHVAKHFDAHMGEILRRIPPEDRTTFKIVVQDSYETGGQNWTDDMLAAFKKKYKYDPIPYLPSLQGIVIGSPDMSDRFLWDLRRLVADRIAYDYVGGLREVGHRHGLTTWLENYGHWGFPGEFLQYGGQSDEIGGEFWSEGSLGDIENRAASSCAHIYGKRKVWAESFTAGGSNFSRYPHTLKQRGDRFFTEGINSTMLHVYIHQPWEDKVPGVSTSFGNEFNRHNTWFSQLDVFNQYLKRCNFMLQQGTYVADVAYFIGEDTPKMTGVCDPELPRGYSFDYINAEVLLTKSSVKGNKLTLESGMQYRVLVLPKQKSMRPELLKQIKKFVKEGLVVLGPTPEYSPSLVNYPTADREVQKMASELWAHSSYGKGKVFSEKYSLADVFAAVALSPDCKISDGAPISFIHRTTDEGDIYFLSNQSNDFTSFKATFRVSGKQPELWNPLTNEIRILPEYTEANSSITIPLQLESCESTFIIFRNAEEKTVTGKNYPQPYVLTTIHTPWKVKFEERRQGPKESVVFNTLTDWITSEDPRIKYYSGTADYTNTFTIKEIPSQPTYINLGKVVAMAKVYLNGKYVGGAWTYPYRLNITDYLQKGENTVKIEVVNNWVNRLIGDLKLPAEQRSTWTMVNPWRDDSQLQSSGLFGPVRIESHDYELLKFSPLSDN</sequence>
<dbReference type="Gene3D" id="2.60.120.260">
    <property type="entry name" value="Galactose-binding domain-like"/>
    <property type="match status" value="1"/>
</dbReference>
<evidence type="ECO:0000313" key="6">
    <source>
        <dbReference type="Proteomes" id="UP000095606"/>
    </source>
</evidence>
<evidence type="ECO:0000313" key="4">
    <source>
        <dbReference type="EMBL" id="CUO34538.1"/>
    </source>
</evidence>
<dbReference type="GO" id="GO:0004553">
    <property type="term" value="F:hydrolase activity, hydrolyzing O-glycosyl compounds"/>
    <property type="evidence" value="ECO:0007669"/>
    <property type="project" value="InterPro"/>
</dbReference>
<evidence type="ECO:0000313" key="5">
    <source>
        <dbReference type="EMBL" id="UVQ76524.1"/>
    </source>
</evidence>
<gene>
    <name evidence="4" type="ORF">ERS852461_00060</name>
    <name evidence="5" type="ORF">NXY30_09220</name>
</gene>
<dbReference type="NCBIfam" id="NF045579">
    <property type="entry name" value="rhamnoside_JR"/>
    <property type="match status" value="1"/>
</dbReference>
<dbReference type="PANTHER" id="PTHR43817:SF1">
    <property type="entry name" value="HYDROLASE, FAMILY 43, PUTATIVE (AFU_ORTHOLOGUE AFUA_3G01660)-RELATED"/>
    <property type="match status" value="1"/>
</dbReference>
<dbReference type="CDD" id="cd03143">
    <property type="entry name" value="A4_beta-galactosidase_middle_domain"/>
    <property type="match status" value="1"/>
</dbReference>